<evidence type="ECO:0000313" key="2">
    <source>
        <dbReference type="EMBL" id="BAD36692.1"/>
    </source>
</evidence>
<sequence>MINKSYVHLELSSPPPRPRVGDTGGNPSAAAATLSSSPSPRRRRSALLENRTASRDGGGEANPRRRPVSARGWRAGARCKADDAAWRQWIRRRCGRIRPPRGWIRWIHAGFGRRRRRLAATTTEPEAAGGWRRRREPEAAAAGGWRPPAKEAGACRGRGGDGEAMVAEAVEDGAGRRGWRPTRAEAADGDTTGGCGGRRTGRRGWRPACVEAAVAATAEAAVATAAEARSTTAEGDVAQLPTGDGCTARRIGGGVCPLAVAACRRKMATLDGRVRGRGDPFFSLTLSLSNPTTWMDVKRGEG</sequence>
<dbReference type="Proteomes" id="UP000000763">
    <property type="component" value="Chromosome 9"/>
</dbReference>
<accession>Q69K09</accession>
<gene>
    <name evidence="2" type="primary">P0414D03.30</name>
</gene>
<evidence type="ECO:0000256" key="1">
    <source>
        <dbReference type="SAM" id="MobiDB-lite"/>
    </source>
</evidence>
<dbReference type="EMBL" id="AP006061">
    <property type="protein sequence ID" value="BAD36692.1"/>
    <property type="molecule type" value="Genomic_DNA"/>
</dbReference>
<dbReference type="AlphaFoldDB" id="Q69K09"/>
<reference evidence="3" key="1">
    <citation type="journal article" date="2005" name="Nature">
        <title>The map-based sequence of the rice genome.</title>
        <authorList>
            <consortium name="International rice genome sequencing project (IRGSP)"/>
            <person name="Matsumoto T."/>
            <person name="Wu J."/>
            <person name="Kanamori H."/>
            <person name="Katayose Y."/>
            <person name="Fujisawa M."/>
            <person name="Namiki N."/>
            <person name="Mizuno H."/>
            <person name="Yamamoto K."/>
            <person name="Antonio B.A."/>
            <person name="Baba T."/>
            <person name="Sakata K."/>
            <person name="Nagamura Y."/>
            <person name="Aoki H."/>
            <person name="Arikawa K."/>
            <person name="Arita K."/>
            <person name="Bito T."/>
            <person name="Chiden Y."/>
            <person name="Fujitsuka N."/>
            <person name="Fukunaka R."/>
            <person name="Hamada M."/>
            <person name="Harada C."/>
            <person name="Hayashi A."/>
            <person name="Hijishita S."/>
            <person name="Honda M."/>
            <person name="Hosokawa S."/>
            <person name="Ichikawa Y."/>
            <person name="Idonuma A."/>
            <person name="Iijima M."/>
            <person name="Ikeda M."/>
            <person name="Ikeno M."/>
            <person name="Ito K."/>
            <person name="Ito S."/>
            <person name="Ito T."/>
            <person name="Ito Y."/>
            <person name="Ito Y."/>
            <person name="Iwabuchi A."/>
            <person name="Kamiya K."/>
            <person name="Karasawa W."/>
            <person name="Kurita K."/>
            <person name="Katagiri S."/>
            <person name="Kikuta A."/>
            <person name="Kobayashi H."/>
            <person name="Kobayashi N."/>
            <person name="Machita K."/>
            <person name="Maehara T."/>
            <person name="Masukawa M."/>
            <person name="Mizubayashi T."/>
            <person name="Mukai Y."/>
            <person name="Nagasaki H."/>
            <person name="Nagata Y."/>
            <person name="Naito S."/>
            <person name="Nakashima M."/>
            <person name="Nakama Y."/>
            <person name="Nakamichi Y."/>
            <person name="Nakamura M."/>
            <person name="Meguro A."/>
            <person name="Negishi M."/>
            <person name="Ohta I."/>
            <person name="Ohta T."/>
            <person name="Okamoto M."/>
            <person name="Ono N."/>
            <person name="Saji S."/>
            <person name="Sakaguchi M."/>
            <person name="Sakai K."/>
            <person name="Shibata M."/>
            <person name="Shimokawa T."/>
            <person name="Song J."/>
            <person name="Takazaki Y."/>
            <person name="Terasawa K."/>
            <person name="Tsugane M."/>
            <person name="Tsuji K."/>
            <person name="Ueda S."/>
            <person name="Waki K."/>
            <person name="Yamagata H."/>
            <person name="Yamamoto M."/>
            <person name="Yamamoto S."/>
            <person name="Yamane H."/>
            <person name="Yoshiki S."/>
            <person name="Yoshihara R."/>
            <person name="Yukawa K."/>
            <person name="Zhong H."/>
            <person name="Yano M."/>
            <person name="Yuan Q."/>
            <person name="Ouyang S."/>
            <person name="Liu J."/>
            <person name="Jones K.M."/>
            <person name="Gansberger K."/>
            <person name="Moffat K."/>
            <person name="Hill J."/>
            <person name="Bera J."/>
            <person name="Fadrosh D."/>
            <person name="Jin S."/>
            <person name="Johri S."/>
            <person name="Kim M."/>
            <person name="Overton L."/>
            <person name="Reardon M."/>
            <person name="Tsitrin T."/>
            <person name="Vuong H."/>
            <person name="Weaver B."/>
            <person name="Ciecko A."/>
            <person name="Tallon L."/>
            <person name="Jackson J."/>
            <person name="Pai G."/>
            <person name="Aken S.V."/>
            <person name="Utterback T."/>
            <person name="Reidmuller S."/>
            <person name="Feldblyum T."/>
            <person name="Hsiao J."/>
            <person name="Zismann V."/>
            <person name="Iobst S."/>
            <person name="de Vazeille A.R."/>
            <person name="Buell C.R."/>
            <person name="Ying K."/>
            <person name="Li Y."/>
            <person name="Lu T."/>
            <person name="Huang Y."/>
            <person name="Zhao Q."/>
            <person name="Feng Q."/>
            <person name="Zhang L."/>
            <person name="Zhu J."/>
            <person name="Weng Q."/>
            <person name="Mu J."/>
            <person name="Lu Y."/>
            <person name="Fan D."/>
            <person name="Liu Y."/>
            <person name="Guan J."/>
            <person name="Zhang Y."/>
            <person name="Yu S."/>
            <person name="Liu X."/>
            <person name="Zhang Y."/>
            <person name="Hong G."/>
            <person name="Han B."/>
            <person name="Choisne N."/>
            <person name="Demange N."/>
            <person name="Orjeda G."/>
            <person name="Samain S."/>
            <person name="Cattolico L."/>
            <person name="Pelletier E."/>
            <person name="Couloux A."/>
            <person name="Segurens B."/>
            <person name="Wincker P."/>
            <person name="D'Hont A."/>
            <person name="Scarpelli C."/>
            <person name="Weissenbach J."/>
            <person name="Salanoubat M."/>
            <person name="Quetier F."/>
            <person name="Yu Y."/>
            <person name="Kim H.R."/>
            <person name="Rambo T."/>
            <person name="Currie J."/>
            <person name="Collura K."/>
            <person name="Luo M."/>
            <person name="Yang T."/>
            <person name="Ammiraju J.S.S."/>
            <person name="Engler F."/>
            <person name="Soderlund C."/>
            <person name="Wing R.A."/>
            <person name="Palmer L.E."/>
            <person name="de la Bastide M."/>
            <person name="Spiegel L."/>
            <person name="Nascimento L."/>
            <person name="Zutavern T."/>
            <person name="O'Shaughnessy A."/>
            <person name="Dike S."/>
            <person name="Dedhia N."/>
            <person name="Preston R."/>
            <person name="Balija V."/>
            <person name="McCombie W.R."/>
            <person name="Chow T."/>
            <person name="Chen H."/>
            <person name="Chung M."/>
            <person name="Chen C."/>
            <person name="Shaw J."/>
            <person name="Wu H."/>
            <person name="Hsiao K."/>
            <person name="Chao Y."/>
            <person name="Chu M."/>
            <person name="Cheng C."/>
            <person name="Hour A."/>
            <person name="Lee P."/>
            <person name="Lin S."/>
            <person name="Lin Y."/>
            <person name="Liou J."/>
            <person name="Liu S."/>
            <person name="Hsing Y."/>
            <person name="Raghuvanshi S."/>
            <person name="Mohanty A."/>
            <person name="Bharti A.K."/>
            <person name="Gaur A."/>
            <person name="Gupta V."/>
            <person name="Kumar D."/>
            <person name="Ravi V."/>
            <person name="Vij S."/>
            <person name="Kapur A."/>
            <person name="Khurana P."/>
            <person name="Khurana P."/>
            <person name="Khurana J.P."/>
            <person name="Tyagi A.K."/>
            <person name="Gaikwad K."/>
            <person name="Singh A."/>
            <person name="Dalal V."/>
            <person name="Srivastava S."/>
            <person name="Dixit A."/>
            <person name="Pal A.K."/>
            <person name="Ghazi I.A."/>
            <person name="Yadav M."/>
            <person name="Pandit A."/>
            <person name="Bhargava A."/>
            <person name="Sureshbabu K."/>
            <person name="Batra K."/>
            <person name="Sharma T.R."/>
            <person name="Mohapatra T."/>
            <person name="Singh N.K."/>
            <person name="Messing J."/>
            <person name="Nelson A.B."/>
            <person name="Fuks G."/>
            <person name="Kavchok S."/>
            <person name="Keizer G."/>
            <person name="Linton E."/>
            <person name="Llaca V."/>
            <person name="Song R."/>
            <person name="Tanyolac B."/>
            <person name="Young S."/>
            <person name="Ho-Il K."/>
            <person name="Hahn J.H."/>
            <person name="Sangsakoo G."/>
            <person name="Vanavichit A."/>
            <person name="de Mattos Luiz.A.T."/>
            <person name="Zimmer P.D."/>
            <person name="Malone G."/>
            <person name="Dellagostin O."/>
            <person name="de Oliveira A.C."/>
            <person name="Bevan M."/>
            <person name="Bancroft I."/>
            <person name="Minx P."/>
            <person name="Cordum H."/>
            <person name="Wilson R."/>
            <person name="Cheng Z."/>
            <person name="Jin W."/>
            <person name="Jiang J."/>
            <person name="Leong S.A."/>
            <person name="Iwama H."/>
            <person name="Gojobori T."/>
            <person name="Itoh T."/>
            <person name="Niimura Y."/>
            <person name="Fujii Y."/>
            <person name="Habara T."/>
            <person name="Sakai H."/>
            <person name="Sato Y."/>
            <person name="Wilson G."/>
            <person name="Kumar K."/>
            <person name="McCouch S."/>
            <person name="Juretic N."/>
            <person name="Hoen D."/>
            <person name="Wright S."/>
            <person name="Bruskiewich R."/>
            <person name="Bureau T."/>
            <person name="Miyao A."/>
            <person name="Hirochika H."/>
            <person name="Nishikawa T."/>
            <person name="Kadowaki K."/>
            <person name="Sugiura M."/>
            <person name="Burr B."/>
            <person name="Sasaki T."/>
        </authorList>
    </citation>
    <scope>NUCLEOTIDE SEQUENCE [LARGE SCALE GENOMIC DNA]</scope>
    <source>
        <strain evidence="3">cv. Nipponbare</strain>
    </source>
</reference>
<feature type="region of interest" description="Disordered" evidence="1">
    <location>
        <begin position="1"/>
        <end position="73"/>
    </location>
</feature>
<protein>
    <submittedName>
        <fullName evidence="2">Uncharacterized protein</fullName>
    </submittedName>
</protein>
<feature type="region of interest" description="Disordered" evidence="1">
    <location>
        <begin position="172"/>
        <end position="202"/>
    </location>
</feature>
<feature type="compositionally biased region" description="Low complexity" evidence="1">
    <location>
        <begin position="119"/>
        <end position="130"/>
    </location>
</feature>
<proteinExistence type="predicted"/>
<reference evidence="3" key="2">
    <citation type="journal article" date="2008" name="Nucleic Acids Res.">
        <title>The rice annotation project database (RAP-DB): 2008 update.</title>
        <authorList>
            <consortium name="The rice annotation project (RAP)"/>
        </authorList>
    </citation>
    <scope>GENOME REANNOTATION</scope>
    <source>
        <strain evidence="3">cv. Nipponbare</strain>
    </source>
</reference>
<organism evidence="2 3">
    <name type="scientific">Oryza sativa subsp. japonica</name>
    <name type="common">Rice</name>
    <dbReference type="NCBI Taxonomy" id="39947"/>
    <lineage>
        <taxon>Eukaryota</taxon>
        <taxon>Viridiplantae</taxon>
        <taxon>Streptophyta</taxon>
        <taxon>Embryophyta</taxon>
        <taxon>Tracheophyta</taxon>
        <taxon>Spermatophyta</taxon>
        <taxon>Magnoliopsida</taxon>
        <taxon>Liliopsida</taxon>
        <taxon>Poales</taxon>
        <taxon>Poaceae</taxon>
        <taxon>BOP clade</taxon>
        <taxon>Oryzoideae</taxon>
        <taxon>Oryzeae</taxon>
        <taxon>Oryzinae</taxon>
        <taxon>Oryza</taxon>
        <taxon>Oryza sativa</taxon>
    </lineage>
</organism>
<feature type="region of interest" description="Disordered" evidence="1">
    <location>
        <begin position="118"/>
        <end position="160"/>
    </location>
</feature>
<name>Q69K09_ORYSJ</name>
<feature type="compositionally biased region" description="Low complexity" evidence="1">
    <location>
        <begin position="27"/>
        <end position="39"/>
    </location>
</feature>
<evidence type="ECO:0000313" key="3">
    <source>
        <dbReference type="Proteomes" id="UP000000763"/>
    </source>
</evidence>